<reference evidence="5" key="5">
    <citation type="submission" date="2016-05" db="EMBL/GenBank/DDBJ databases">
        <authorList>
            <person name="Krishnakumar V."/>
            <person name="Cheng C.-Y."/>
            <person name="Chan A.P."/>
            <person name="Schobel S."/>
            <person name="Kim M."/>
            <person name="Ferlanti E.S."/>
            <person name="Belyaeva I."/>
            <person name="Rosen B.D."/>
            <person name="Micklem G."/>
            <person name="Miller J.R."/>
            <person name="Vaughn M."/>
            <person name="Town C.D."/>
        </authorList>
    </citation>
    <scope>NUCLEOTIDE SEQUENCE</scope>
</reference>
<keyword evidence="1" id="KW-0472">Membrane</keyword>
<evidence type="ECO:0000256" key="1">
    <source>
        <dbReference type="SAM" id="Phobius"/>
    </source>
</evidence>
<reference evidence="4" key="2">
    <citation type="submission" date="2000-03" db="EMBL/GenBank/DDBJ databases">
        <authorList>
            <person name="Lin X."/>
            <person name="Kaul S."/>
            <person name="Shea T.P."/>
            <person name="Fujii C.Y."/>
            <person name="Shen M."/>
            <person name="VanAken S.E."/>
            <person name="Barnstead M.E."/>
            <person name="Mason T.M."/>
            <person name="Bowman C.L."/>
            <person name="Ronning C.M."/>
            <person name="Benito M.-I."/>
            <person name="Carrera A.J."/>
            <person name="Creasy T.H."/>
            <person name="Buell C.R."/>
            <person name="Town C.D."/>
            <person name="Nierman W.C."/>
            <person name="Fraser C.M."/>
            <person name="Venter J.C."/>
        </authorList>
    </citation>
    <scope>NUCLEOTIDE SEQUENCE</scope>
</reference>
<dbReference type="GO" id="GO:0005524">
    <property type="term" value="F:ATP binding"/>
    <property type="evidence" value="ECO:0007669"/>
    <property type="project" value="InterPro"/>
</dbReference>
<feature type="transmembrane region" description="Helical" evidence="1">
    <location>
        <begin position="7"/>
        <end position="26"/>
    </location>
</feature>
<evidence type="ECO:0000313" key="3">
    <source>
        <dbReference type="Araport" id="AT2G18530"/>
    </source>
</evidence>
<dbReference type="SMR" id="Q9ZU68"/>
<dbReference type="Pfam" id="PF00069">
    <property type="entry name" value="Pkinase"/>
    <property type="match status" value="1"/>
</dbReference>
<dbReference type="eggNOG" id="KOG0198">
    <property type="taxonomic scope" value="Eukaryota"/>
</dbReference>
<dbReference type="EMBL" id="AC006135">
    <property type="protein sequence ID" value="AAD12214.1"/>
    <property type="molecule type" value="Genomic_DNA"/>
</dbReference>
<evidence type="ECO:0000313" key="6">
    <source>
        <dbReference type="Proteomes" id="UP000006548"/>
    </source>
</evidence>
<dbReference type="GO" id="GO:0007165">
    <property type="term" value="P:signal transduction"/>
    <property type="evidence" value="ECO:0000318"/>
    <property type="project" value="GO_Central"/>
</dbReference>
<dbReference type="PROSITE" id="PS50011">
    <property type="entry name" value="PROTEIN_KINASE_DOM"/>
    <property type="match status" value="1"/>
</dbReference>
<dbReference type="InterPro" id="IPR052751">
    <property type="entry name" value="Plant_MAPKKK"/>
</dbReference>
<reference evidence="6" key="6">
    <citation type="journal article" date="2017" name="Plant J.">
        <title>Araport11: a complete reannotation of the Arabidopsis thaliana reference genome.</title>
        <authorList>
            <person name="Cheng C.Y."/>
            <person name="Krishnakumar V."/>
            <person name="Chan A.P."/>
            <person name="Thibaud-Nissen F."/>
            <person name="Schobel S."/>
            <person name="Town C.D."/>
        </authorList>
    </citation>
    <scope>GENOME REANNOTATION</scope>
    <source>
        <strain evidence="6">cv. Columbia</strain>
    </source>
</reference>
<dbReference type="AlphaFoldDB" id="Q9ZU68"/>
<dbReference type="GO" id="GO:0004672">
    <property type="term" value="F:protein kinase activity"/>
    <property type="evidence" value="ECO:0000318"/>
    <property type="project" value="GO_Central"/>
</dbReference>
<dbReference type="Gene3D" id="1.10.510.10">
    <property type="entry name" value="Transferase(Phosphotransferase) domain 1"/>
    <property type="match status" value="1"/>
</dbReference>
<sequence>MSFTNNCVYLNVHVFLILYIDVYMYYNTLQEYCSGRNLAKHIERNGGKLPKDDVRSFANEILLGLKYIHEEKIIHCDIKPKNISLVYENNRFGSVGGFSAKIAGFGKEIKKWSVEYGEGLGHMREVMMGMVLDYGADVWAFGCTVLEMLTGERVWSEFGKGFLTKCLERDPAKRWCVDCLLKHGFLKWIDEEEEEDDFYDEIGDVEVEYEANL</sequence>
<dbReference type="SUPFAM" id="SSF56112">
    <property type="entry name" value="Protein kinase-like (PK-like)"/>
    <property type="match status" value="1"/>
</dbReference>
<name>Q9ZU68_ARATH</name>
<dbReference type="PANTHER" id="PTHR48011">
    <property type="entry name" value="CCR4-NOT TRANSCRIPTIONAL COMPLEX SUBUNIT CAF120-RELATED"/>
    <property type="match status" value="1"/>
</dbReference>
<keyword evidence="1" id="KW-0812">Transmembrane</keyword>
<dbReference type="Araport" id="AT2G18530"/>
<proteinExistence type="predicted"/>
<dbReference type="iPTMnet" id="Q9ZU68"/>
<reference evidence="4" key="3">
    <citation type="submission" date="2002-02" db="EMBL/GenBank/DDBJ databases">
        <authorList>
            <person name="Town C.D."/>
            <person name="Kaul S."/>
        </authorList>
    </citation>
    <scope>NUCLEOTIDE SEQUENCE</scope>
</reference>
<dbReference type="STRING" id="3702.Q9ZU68"/>
<feature type="domain" description="Protein kinase" evidence="2">
    <location>
        <begin position="1"/>
        <end position="186"/>
    </location>
</feature>
<dbReference type="TAIR" id="AT2G18530"/>
<dbReference type="OMA" id="WMIMTED"/>
<dbReference type="EMBL" id="CP002685">
    <property type="protein sequence ID" value="AEC06778.1"/>
    <property type="molecule type" value="Genomic_DNA"/>
</dbReference>
<organism evidence="4">
    <name type="scientific">Arabidopsis thaliana</name>
    <name type="common">Mouse-ear cress</name>
    <dbReference type="NCBI Taxonomy" id="3702"/>
    <lineage>
        <taxon>Eukaryota</taxon>
        <taxon>Viridiplantae</taxon>
        <taxon>Streptophyta</taxon>
        <taxon>Embryophyta</taxon>
        <taxon>Tracheophyta</taxon>
        <taxon>Spermatophyta</taxon>
        <taxon>Magnoliopsida</taxon>
        <taxon>eudicotyledons</taxon>
        <taxon>Gunneridae</taxon>
        <taxon>Pentapetalae</taxon>
        <taxon>rosids</taxon>
        <taxon>malvids</taxon>
        <taxon>Brassicales</taxon>
        <taxon>Brassicaceae</taxon>
        <taxon>Camelineae</taxon>
        <taxon>Arabidopsis</taxon>
    </lineage>
</organism>
<dbReference type="FunCoup" id="Q9ZU68">
    <property type="interactions" value="17"/>
</dbReference>
<reference evidence="5 6" key="1">
    <citation type="journal article" date="1999" name="Nature">
        <title>Sequence and analysis of chromosome 2 of the plant Arabidopsis thaliana.</title>
        <authorList>
            <person name="Lin X."/>
            <person name="Kaul S."/>
            <person name="Rounsley S."/>
            <person name="Shea T.P."/>
            <person name="Benito M.I."/>
            <person name="Town C.D."/>
            <person name="Fujii C.Y."/>
            <person name="Mason T."/>
            <person name="Bowman C.L."/>
            <person name="Barnstead M."/>
            <person name="Feldblyum T.V."/>
            <person name="Buell C.R."/>
            <person name="Ketchum K.A."/>
            <person name="Lee J."/>
            <person name="Ronning C.M."/>
            <person name="Koo H.L."/>
            <person name="Moffat K.S."/>
            <person name="Cronin L.A."/>
            <person name="Shen M."/>
            <person name="Pai G."/>
            <person name="Van Aken S."/>
            <person name="Umayam L."/>
            <person name="Tallon L.J."/>
            <person name="Gill J.E."/>
            <person name="Adams M.D."/>
            <person name="Carrera A.J."/>
            <person name="Creasy T.H."/>
            <person name="Goodman H.M."/>
            <person name="Somerville C.R."/>
            <person name="Copenhaver G.P."/>
            <person name="Preuss D."/>
            <person name="Nierman W.C."/>
            <person name="White O."/>
            <person name="Eisen J.A."/>
            <person name="Salzberg S.L."/>
            <person name="Fraser C.M."/>
            <person name="Venter J.C."/>
        </authorList>
    </citation>
    <scope>NUCLEOTIDE SEQUENCE [LARGE SCALE GENOMIC DNA]</scope>
    <source>
        <strain evidence="6">cv. Columbia</strain>
    </source>
</reference>
<dbReference type="ExpressionAtlas" id="Q9ZU68">
    <property type="expression patterns" value="baseline and differential"/>
</dbReference>
<gene>
    <name evidence="3 5" type="ordered locus">At2g18530</name>
    <name evidence="5" type="ORF">F24H14.12</name>
    <name evidence="5" type="ORF">F24H14_12</name>
</gene>
<protein>
    <submittedName>
        <fullName evidence="5">Protein kinase superfamily protein</fullName>
    </submittedName>
</protein>
<dbReference type="Proteomes" id="UP000006548">
    <property type="component" value="Chromosome 2"/>
</dbReference>
<reference evidence="5" key="4">
    <citation type="submission" date="2011-02" db="EMBL/GenBank/DDBJ databases">
        <authorList>
            <consortium name="TAIR"/>
            <person name="Swarbreck D."/>
            <person name="Lamesch P."/>
            <person name="Wilks C."/>
            <person name="Huala E."/>
        </authorList>
    </citation>
    <scope>NUCLEOTIDE SEQUENCE</scope>
</reference>
<keyword evidence="5" id="KW-0418">Kinase</keyword>
<keyword evidence="1" id="KW-1133">Transmembrane helix</keyword>
<keyword evidence="6" id="KW-1185">Reference proteome</keyword>
<dbReference type="InterPro" id="IPR000719">
    <property type="entry name" value="Prot_kinase_dom"/>
</dbReference>
<evidence type="ECO:0000313" key="5">
    <source>
        <dbReference type="EMBL" id="AEC06778.1"/>
    </source>
</evidence>
<evidence type="ECO:0000259" key="2">
    <source>
        <dbReference type="PROSITE" id="PS50011"/>
    </source>
</evidence>
<evidence type="ECO:0000313" key="4">
    <source>
        <dbReference type="EMBL" id="AAD12214.1"/>
    </source>
</evidence>
<dbReference type="GeneID" id="816368"/>
<accession>Q9ZU68</accession>
<dbReference type="HOGENOM" id="CLU_1295964_0_0_1"/>
<dbReference type="SMART" id="SM00220">
    <property type="entry name" value="S_TKc"/>
    <property type="match status" value="1"/>
</dbReference>
<dbReference type="PANTHER" id="PTHR48011:SF53">
    <property type="entry name" value="PROTEIN KINASE SUPERFAMILY PROTEIN"/>
    <property type="match status" value="1"/>
</dbReference>
<dbReference type="PaxDb" id="3702-AT2G18530.1"/>
<dbReference type="KEGG" id="ath:AT2G18530"/>
<dbReference type="PIR" id="D84565">
    <property type="entry name" value="D84565"/>
</dbReference>
<dbReference type="InterPro" id="IPR011009">
    <property type="entry name" value="Kinase-like_dom_sf"/>
</dbReference>
<keyword evidence="5" id="KW-0808">Transferase</keyword>